<reference evidence="2" key="1">
    <citation type="journal article" date="2019" name="Int. J. Syst. Evol. Microbiol.">
        <title>The Global Catalogue of Microorganisms (GCM) 10K type strain sequencing project: providing services to taxonomists for standard genome sequencing and annotation.</title>
        <authorList>
            <consortium name="The Broad Institute Genomics Platform"/>
            <consortium name="The Broad Institute Genome Sequencing Center for Infectious Disease"/>
            <person name="Wu L."/>
            <person name="Ma J."/>
        </authorList>
    </citation>
    <scope>NUCLEOTIDE SEQUENCE [LARGE SCALE GENOMIC DNA]</scope>
    <source>
        <strain evidence="2">JCM 4866</strain>
    </source>
</reference>
<organism evidence="1 2">
    <name type="scientific">Streptomyces lomondensis</name>
    <dbReference type="NCBI Taxonomy" id="68229"/>
    <lineage>
        <taxon>Bacteria</taxon>
        <taxon>Bacillati</taxon>
        <taxon>Actinomycetota</taxon>
        <taxon>Actinomycetes</taxon>
        <taxon>Kitasatosporales</taxon>
        <taxon>Streptomycetaceae</taxon>
        <taxon>Streptomyces</taxon>
    </lineage>
</organism>
<name>A0ABQ2XIR4_9ACTN</name>
<comment type="caution">
    <text evidence="1">The sequence shown here is derived from an EMBL/GenBank/DDBJ whole genome shotgun (WGS) entry which is preliminary data.</text>
</comment>
<keyword evidence="2" id="KW-1185">Reference proteome</keyword>
<sequence length="291" mass="30840">MTARPVAKPSTSSVALRIPTGAPLLQYFSASMDRRSLITVASGHHRPVVVAVEADGSLSKRLFASDPALPGMPGPTNAPEVSAPSFKSLERGTIQLAHALRARQAALEGGEHLVDRFTLEVLGRRGARWREAVSTALLGDWAAPLNGQGRLGLDALAGLRREAEALHRQLMPLWRRRTLGHRWLLLDTPLGDGLTLYDLVADRAPHRGDPAGCGPDDAGLAAVLSALHPDERAVAMARGQAGVMTWAEAALVAGATDPVAAGERVRRKLRRLAALHRQRTAAATATRAAAA</sequence>
<dbReference type="Proteomes" id="UP000617743">
    <property type="component" value="Unassembled WGS sequence"/>
</dbReference>
<protein>
    <submittedName>
        <fullName evidence="1">Uncharacterized protein</fullName>
    </submittedName>
</protein>
<evidence type="ECO:0000313" key="1">
    <source>
        <dbReference type="EMBL" id="GGX18413.1"/>
    </source>
</evidence>
<proteinExistence type="predicted"/>
<accession>A0ABQ2XIR4</accession>
<gene>
    <name evidence="1" type="ORF">GCM10010383_55520</name>
</gene>
<dbReference type="EMBL" id="BMWC01000009">
    <property type="protein sequence ID" value="GGX18413.1"/>
    <property type="molecule type" value="Genomic_DNA"/>
</dbReference>
<dbReference type="RefSeq" id="WP_190053018.1">
    <property type="nucleotide sequence ID" value="NZ_BMWC01000009.1"/>
</dbReference>
<evidence type="ECO:0000313" key="2">
    <source>
        <dbReference type="Proteomes" id="UP000617743"/>
    </source>
</evidence>